<feature type="compositionally biased region" description="Polar residues" evidence="5">
    <location>
        <begin position="118"/>
        <end position="131"/>
    </location>
</feature>
<dbReference type="Pfam" id="PF06701">
    <property type="entry name" value="MIB_HERC2"/>
    <property type="match status" value="1"/>
</dbReference>
<evidence type="ECO:0000256" key="4">
    <source>
        <dbReference type="PROSITE-ProRule" id="PRU00023"/>
    </source>
</evidence>
<comment type="caution">
    <text evidence="7">The sequence shown here is derived from an EMBL/GenBank/DDBJ whole genome shotgun (WGS) entry which is preliminary data.</text>
</comment>
<dbReference type="PANTHER" id="PTHR24126">
    <property type="entry name" value="ANKYRIN REPEAT, PH AND SEC7 DOMAIN CONTAINING PROTEIN SECG-RELATED"/>
    <property type="match status" value="1"/>
</dbReference>
<evidence type="ECO:0000256" key="1">
    <source>
        <dbReference type="ARBA" id="ARBA00022679"/>
    </source>
</evidence>
<feature type="domain" description="MIB/HERC2" evidence="6">
    <location>
        <begin position="27"/>
        <end position="102"/>
    </location>
</feature>
<feature type="compositionally biased region" description="Basic and acidic residues" evidence="5">
    <location>
        <begin position="202"/>
        <end position="211"/>
    </location>
</feature>
<feature type="region of interest" description="Disordered" evidence="5">
    <location>
        <begin position="114"/>
        <end position="150"/>
    </location>
</feature>
<keyword evidence="3 4" id="KW-0040">ANK repeat</keyword>
<dbReference type="Gene3D" id="1.25.40.20">
    <property type="entry name" value="Ankyrin repeat-containing domain"/>
    <property type="match status" value="3"/>
</dbReference>
<feature type="repeat" description="ANK" evidence="4">
    <location>
        <begin position="209"/>
        <end position="241"/>
    </location>
</feature>
<name>A0A9W9ZRU3_9CNID</name>
<keyword evidence="2" id="KW-0677">Repeat</keyword>
<dbReference type="SUPFAM" id="SSF159034">
    <property type="entry name" value="Mib/herc2 domain-like"/>
    <property type="match status" value="1"/>
</dbReference>
<dbReference type="PANTHER" id="PTHR24126:SF14">
    <property type="entry name" value="ANK_REP_REGION DOMAIN-CONTAINING PROTEIN"/>
    <property type="match status" value="1"/>
</dbReference>
<protein>
    <submittedName>
        <fullName evidence="7">E3 ubiquitin-protein ligase mib2</fullName>
        <ecNumber evidence="7">2.3.2.27</ecNumber>
    </submittedName>
</protein>
<dbReference type="PROSITE" id="PS50088">
    <property type="entry name" value="ANK_REPEAT"/>
    <property type="match status" value="6"/>
</dbReference>
<keyword evidence="8" id="KW-1185">Reference proteome</keyword>
<dbReference type="SUPFAM" id="SSF48403">
    <property type="entry name" value="Ankyrin repeat"/>
    <property type="match status" value="1"/>
</dbReference>
<dbReference type="GO" id="GO:0046872">
    <property type="term" value="F:metal ion binding"/>
    <property type="evidence" value="ECO:0007669"/>
    <property type="project" value="InterPro"/>
</dbReference>
<evidence type="ECO:0000259" key="6">
    <source>
        <dbReference type="PROSITE" id="PS51416"/>
    </source>
</evidence>
<dbReference type="InterPro" id="IPR037252">
    <property type="entry name" value="Mib_Herc2_sf"/>
</dbReference>
<reference evidence="7" key="1">
    <citation type="submission" date="2023-01" db="EMBL/GenBank/DDBJ databases">
        <title>Genome assembly of the deep-sea coral Lophelia pertusa.</title>
        <authorList>
            <person name="Herrera S."/>
            <person name="Cordes E."/>
        </authorList>
    </citation>
    <scope>NUCLEOTIDE SEQUENCE</scope>
    <source>
        <strain evidence="7">USNM1676648</strain>
        <tissue evidence="7">Polyp</tissue>
    </source>
</reference>
<dbReference type="Proteomes" id="UP001163046">
    <property type="component" value="Unassembled WGS sequence"/>
</dbReference>
<dbReference type="AlphaFoldDB" id="A0A9W9ZRU3"/>
<gene>
    <name evidence="7" type="primary">MIB2_3</name>
    <name evidence="7" type="ORF">OS493_019526</name>
</gene>
<feature type="repeat" description="ANK" evidence="4">
    <location>
        <begin position="434"/>
        <end position="466"/>
    </location>
</feature>
<feature type="repeat" description="ANK" evidence="4">
    <location>
        <begin position="500"/>
        <end position="532"/>
    </location>
</feature>
<dbReference type="Gene3D" id="2.30.30.40">
    <property type="entry name" value="SH3 Domains"/>
    <property type="match status" value="1"/>
</dbReference>
<dbReference type="EC" id="2.3.2.27" evidence="7"/>
<dbReference type="GO" id="GO:0061630">
    <property type="term" value="F:ubiquitin protein ligase activity"/>
    <property type="evidence" value="ECO:0007669"/>
    <property type="project" value="UniProtKB-EC"/>
</dbReference>
<dbReference type="PROSITE" id="PS50297">
    <property type="entry name" value="ANK_REP_REGION"/>
    <property type="match status" value="4"/>
</dbReference>
<dbReference type="Pfam" id="PF12796">
    <property type="entry name" value="Ank_2"/>
    <property type="match status" value="2"/>
</dbReference>
<keyword evidence="7" id="KW-0012">Acyltransferase</keyword>
<dbReference type="EMBL" id="MU825884">
    <property type="protein sequence ID" value="KAJ7384849.1"/>
    <property type="molecule type" value="Genomic_DNA"/>
</dbReference>
<accession>A0A9W9ZRU3</accession>
<organism evidence="7 8">
    <name type="scientific">Desmophyllum pertusum</name>
    <dbReference type="NCBI Taxonomy" id="174260"/>
    <lineage>
        <taxon>Eukaryota</taxon>
        <taxon>Metazoa</taxon>
        <taxon>Cnidaria</taxon>
        <taxon>Anthozoa</taxon>
        <taxon>Hexacorallia</taxon>
        <taxon>Scleractinia</taxon>
        <taxon>Caryophylliina</taxon>
        <taxon>Caryophylliidae</taxon>
        <taxon>Desmophyllum</taxon>
    </lineage>
</organism>
<keyword evidence="1 7" id="KW-0808">Transferase</keyword>
<sequence>MVYLYVSFHVSLPLSNVVFPVQSRRTTKQIQARGIYPGARVCRGPDWEYGNHDGGSFGTVTKITNWKGNPASAAGVSWEFGTEGTYRLGYQGKVDLKCVTAGFGSHFYKSHLPRLGPSQHSSNNTEQTSDELPSCRSKTDTGMQHSNVTDHNRNICQLRQNSSGQMLPQVGAGSVEARSVHSSDHAETSPDLQKRSNSQWKTRADETEASRHALHRASINGKWNTVKMLLADGENVDQRDKFSLTPLHLAAWYGQESVVKLLLRLGANVNAVDRFQKTPLQKAERHNHESIVQLLLNFGASPSYQQPLSLYSLSKMAFLAVDSRSGFNRLQGAVYEGDYDTVLAASVYTVNFLKEMSIVSTLNSATIFPGKTACDILSGLDEKGHANIKKLYKEHAEKFATLSELHKCSDINDSETAIELVLHHGTDVNIPAKGNRTPLLWASLHSSSVYLKTLIDLGADTNSQRDDQCTPLIMASYWNNYMAVRLLTETGVDAEIKCDTSNTALHASAIKGFGHISKLLIESGCNVNLQKNSDKTPLCLAVQNGHKHLVKVLLENNAHVNMRNKYEPEERLFLVRGKNRGRPAWHYVMVEQRFIGFIP</sequence>
<dbReference type="SMART" id="SM00248">
    <property type="entry name" value="ANK"/>
    <property type="match status" value="8"/>
</dbReference>
<feature type="repeat" description="ANK" evidence="4">
    <location>
        <begin position="242"/>
        <end position="274"/>
    </location>
</feature>
<dbReference type="InterPro" id="IPR036770">
    <property type="entry name" value="Ankyrin_rpt-contain_sf"/>
</dbReference>
<feature type="region of interest" description="Disordered" evidence="5">
    <location>
        <begin position="165"/>
        <end position="212"/>
    </location>
</feature>
<dbReference type="PROSITE" id="PS51416">
    <property type="entry name" value="MIB_HERC2"/>
    <property type="match status" value="1"/>
</dbReference>
<evidence type="ECO:0000256" key="3">
    <source>
        <dbReference type="ARBA" id="ARBA00023043"/>
    </source>
</evidence>
<evidence type="ECO:0000313" key="8">
    <source>
        <dbReference type="Proteomes" id="UP001163046"/>
    </source>
</evidence>
<feature type="repeat" description="ANK" evidence="4">
    <location>
        <begin position="533"/>
        <end position="565"/>
    </location>
</feature>
<evidence type="ECO:0000313" key="7">
    <source>
        <dbReference type="EMBL" id="KAJ7384849.1"/>
    </source>
</evidence>
<dbReference type="InterPro" id="IPR002110">
    <property type="entry name" value="Ankyrin_rpt"/>
</dbReference>
<proteinExistence type="predicted"/>
<feature type="repeat" description="ANK" evidence="4">
    <location>
        <begin position="275"/>
        <end position="307"/>
    </location>
</feature>
<evidence type="ECO:0000256" key="5">
    <source>
        <dbReference type="SAM" id="MobiDB-lite"/>
    </source>
</evidence>
<dbReference type="InterPro" id="IPR010606">
    <property type="entry name" value="Mib_Herc2"/>
</dbReference>
<feature type="compositionally biased region" description="Basic and acidic residues" evidence="5">
    <location>
        <begin position="178"/>
        <end position="194"/>
    </location>
</feature>
<dbReference type="OrthoDB" id="5968364at2759"/>
<evidence type="ECO:0000256" key="2">
    <source>
        <dbReference type="ARBA" id="ARBA00022737"/>
    </source>
</evidence>
<dbReference type="GO" id="GO:0016567">
    <property type="term" value="P:protein ubiquitination"/>
    <property type="evidence" value="ECO:0007669"/>
    <property type="project" value="InterPro"/>
</dbReference>